<dbReference type="AlphaFoldDB" id="A0A8R2D3W8"/>
<dbReference type="InterPro" id="IPR036383">
    <property type="entry name" value="TSP1_rpt_sf"/>
</dbReference>
<feature type="disulfide bond" evidence="6">
    <location>
        <begin position="79"/>
        <end position="134"/>
    </location>
</feature>
<dbReference type="Gene3D" id="2.20.100.10">
    <property type="entry name" value="Thrombospondin type-1 (TSP1) repeat"/>
    <property type="match status" value="7"/>
</dbReference>
<dbReference type="RefSeq" id="XP_016660203.1">
    <property type="nucleotide sequence ID" value="XM_016804714.1"/>
</dbReference>
<dbReference type="PANTHER" id="PTHR13723:SF316">
    <property type="entry name" value="LONELY HEART, ISOFORM A"/>
    <property type="match status" value="1"/>
</dbReference>
<dbReference type="Pfam" id="PF08686">
    <property type="entry name" value="PLAC"/>
    <property type="match status" value="1"/>
</dbReference>
<dbReference type="Pfam" id="PF05986">
    <property type="entry name" value="ADAMTS_spacer1"/>
    <property type="match status" value="1"/>
</dbReference>
<evidence type="ECO:0000313" key="10">
    <source>
        <dbReference type="EnsemblMetazoa" id="XP_016660203.1"/>
    </source>
</evidence>
<dbReference type="OrthoDB" id="5950222at2759"/>
<dbReference type="GO" id="GO:0004222">
    <property type="term" value="F:metalloendopeptidase activity"/>
    <property type="evidence" value="ECO:0007669"/>
    <property type="project" value="TreeGrafter"/>
</dbReference>
<sequence>MAYLLSTCCWCFWLLIISLILTQAHNPGFTHSKRHSNQSGLIAIFGNDNVTGFNINSTWITNDTKDWGEWSPWSPWTPCSTSCGLGVTKQTRQCIRKPTDVERIVFYKRQRLKRVSDADNKCRGQTDETRYHVCNKQPCLNNTDFRETQCSSFNEKLFNGQKYTWSAYYQATNQCALNCRAIGYRFYATLRPKVTDGTSCNGTDYSRPFICVEGQCKVVSCDGSIGGPLKRFDGCGVCGGDNSTCRLISGIFTRPDMPTGYNLITRLPKSACNITISELKPSANNIALKHTVGLYILNGNWTNSWPGDYEGAGTVFTYRKENGNLGESIFATGPLSESVDLILVFRYTNPGIKYEYKLPLDAPAQDESISPPLIRHHSHMSAYYPAGNYLPVGDEAYATDKGSELDNEDKTKFNQDQPHGAPSEYQGFIGDEAAKPRNKGRKKKFIWKLTGYSECTKTCGGGYQTSTMVCIKEHNQQQQIVADKRCHGLEKPQPQVLRCNVKPCEAQWSITDWSPCSVGCGLGVQTREMACRQQINPTLTMNVDESACPSPMPANVILSKACQRPPCDSTQSDGTSHWIAGTWSKCSTTCGTGIKSRSVSCSSTNETECKPNEKPPHQTTCDMGPCAMALSNAVGSWILSDWSQCSETCGTGTQTRKVYCSLGIDRENACDQSIKPEVSRACLSDKDCSGLWFTGPWSQCSEMCGWGNQTRTSVCMSYDQREWKVVPQSQCSGKEKPSMTMSCFTENCDSNWFTSEWLPCSRSCDLGVQKRDVKCLNEVLKPSLECDESNKPPARRSCNLSQCVNSYSAQGTSEESRIERENKPISTSTQQPSDQDDPKCVDIQHRNCNFVAQARLCSYKYYKISCCNSCRNKT</sequence>
<evidence type="ECO:0000256" key="8">
    <source>
        <dbReference type="SAM" id="SignalP"/>
    </source>
</evidence>
<keyword evidence="2" id="KW-0964">Secreted</keyword>
<feature type="region of interest" description="Disordered" evidence="7">
    <location>
        <begin position="810"/>
        <end position="838"/>
    </location>
</feature>
<evidence type="ECO:0000256" key="4">
    <source>
        <dbReference type="ARBA" id="ARBA00022737"/>
    </source>
</evidence>
<dbReference type="KEGG" id="api:100164541"/>
<feature type="domain" description="PLAC" evidence="9">
    <location>
        <begin position="836"/>
        <end position="874"/>
    </location>
</feature>
<dbReference type="Pfam" id="PF19030">
    <property type="entry name" value="TSP1_ADAMTS"/>
    <property type="match status" value="6"/>
</dbReference>
<dbReference type="InterPro" id="IPR013273">
    <property type="entry name" value="ADAMTS/ADAMTS-like"/>
</dbReference>
<evidence type="ECO:0000256" key="7">
    <source>
        <dbReference type="SAM" id="MobiDB-lite"/>
    </source>
</evidence>
<keyword evidence="5 6" id="KW-1015">Disulfide bond</keyword>
<dbReference type="CTD" id="34435"/>
<dbReference type="Proteomes" id="UP000007819">
    <property type="component" value="Chromosome A1"/>
</dbReference>
<feature type="chain" id="PRO_5035782735" description="PLAC domain-containing protein" evidence="8">
    <location>
        <begin position="25"/>
        <end position="874"/>
    </location>
</feature>
<feature type="compositionally biased region" description="Basic and acidic residues" evidence="7">
    <location>
        <begin position="814"/>
        <end position="823"/>
    </location>
</feature>
<dbReference type="PRINTS" id="PR01857">
    <property type="entry name" value="ADAMTSFAMILY"/>
</dbReference>
<evidence type="ECO:0000256" key="6">
    <source>
        <dbReference type="PIRSR" id="PIRSR613273-3"/>
    </source>
</evidence>
<feature type="signal peptide" evidence="8">
    <location>
        <begin position="1"/>
        <end position="24"/>
    </location>
</feature>
<evidence type="ECO:0000313" key="11">
    <source>
        <dbReference type="Proteomes" id="UP000007819"/>
    </source>
</evidence>
<dbReference type="GeneID" id="100164541"/>
<feature type="disulfide bond" evidence="6">
    <location>
        <begin position="94"/>
        <end position="122"/>
    </location>
</feature>
<proteinExistence type="predicted"/>
<dbReference type="InterPro" id="IPR000884">
    <property type="entry name" value="TSP1_rpt"/>
</dbReference>
<evidence type="ECO:0000256" key="2">
    <source>
        <dbReference type="ARBA" id="ARBA00022525"/>
    </source>
</evidence>
<feature type="disulfide bond" evidence="6">
    <location>
        <begin position="83"/>
        <end position="139"/>
    </location>
</feature>
<keyword evidence="3 8" id="KW-0732">Signal</keyword>
<reference evidence="10" key="2">
    <citation type="submission" date="2022-06" db="UniProtKB">
        <authorList>
            <consortium name="EnsemblMetazoa"/>
        </authorList>
    </citation>
    <scope>IDENTIFICATION</scope>
</reference>
<keyword evidence="4" id="KW-0677">Repeat</keyword>
<evidence type="ECO:0000256" key="5">
    <source>
        <dbReference type="ARBA" id="ARBA00023157"/>
    </source>
</evidence>
<dbReference type="InterPro" id="IPR010909">
    <property type="entry name" value="PLAC"/>
</dbReference>
<dbReference type="PROSITE" id="PS50900">
    <property type="entry name" value="PLAC"/>
    <property type="match status" value="1"/>
</dbReference>
<keyword evidence="11" id="KW-1185">Reference proteome</keyword>
<accession>A0A8R2D3W8</accession>
<dbReference type="Pfam" id="PF00090">
    <property type="entry name" value="TSP_1"/>
    <property type="match status" value="1"/>
</dbReference>
<feature type="compositionally biased region" description="Polar residues" evidence="7">
    <location>
        <begin position="824"/>
        <end position="833"/>
    </location>
</feature>
<dbReference type="InterPro" id="IPR010294">
    <property type="entry name" value="ADAMTS_spacer1"/>
</dbReference>
<dbReference type="PROSITE" id="PS50092">
    <property type="entry name" value="TSP1"/>
    <property type="match status" value="7"/>
</dbReference>
<evidence type="ECO:0000256" key="1">
    <source>
        <dbReference type="ARBA" id="ARBA00004613"/>
    </source>
</evidence>
<dbReference type="EnsemblMetazoa" id="XM_016804714.2">
    <property type="protein sequence ID" value="XP_016660203.1"/>
    <property type="gene ID" value="LOC100164541"/>
</dbReference>
<evidence type="ECO:0000256" key="3">
    <source>
        <dbReference type="ARBA" id="ARBA00022729"/>
    </source>
</evidence>
<dbReference type="GO" id="GO:0031012">
    <property type="term" value="C:extracellular matrix"/>
    <property type="evidence" value="ECO:0007669"/>
    <property type="project" value="TreeGrafter"/>
</dbReference>
<reference evidence="11" key="1">
    <citation type="submission" date="2010-06" db="EMBL/GenBank/DDBJ databases">
        <authorList>
            <person name="Jiang H."/>
            <person name="Abraham K."/>
            <person name="Ali S."/>
            <person name="Alsbrooks S.L."/>
            <person name="Anim B.N."/>
            <person name="Anosike U.S."/>
            <person name="Attaway T."/>
            <person name="Bandaranaike D.P."/>
            <person name="Battles P.K."/>
            <person name="Bell S.N."/>
            <person name="Bell A.V."/>
            <person name="Beltran B."/>
            <person name="Bickham C."/>
            <person name="Bustamante Y."/>
            <person name="Caleb T."/>
            <person name="Canada A."/>
            <person name="Cardenas V."/>
            <person name="Carter K."/>
            <person name="Chacko J."/>
            <person name="Chandrabose M.N."/>
            <person name="Chavez D."/>
            <person name="Chavez A."/>
            <person name="Chen L."/>
            <person name="Chu H.-S."/>
            <person name="Claassen K.J."/>
            <person name="Cockrell R."/>
            <person name="Collins M."/>
            <person name="Cooper J.A."/>
            <person name="Cree A."/>
            <person name="Curry S.M."/>
            <person name="Da Y."/>
            <person name="Dao M.D."/>
            <person name="Das B."/>
            <person name="Davila M.-L."/>
            <person name="Davy-Carroll L."/>
            <person name="Denson S."/>
            <person name="Dinh H."/>
            <person name="Ebong V.E."/>
            <person name="Edwards J.R."/>
            <person name="Egan A."/>
            <person name="El-Daye J."/>
            <person name="Escobedo L."/>
            <person name="Fernandez S."/>
            <person name="Fernando P.R."/>
            <person name="Flagg N."/>
            <person name="Forbes L.D."/>
            <person name="Fowler R.G."/>
            <person name="Fu Q."/>
            <person name="Gabisi R.A."/>
            <person name="Ganer J."/>
            <person name="Garbino Pronczuk A."/>
            <person name="Garcia R.M."/>
            <person name="Garner T."/>
            <person name="Garrett T.E."/>
            <person name="Gonzalez D.A."/>
            <person name="Hamid H."/>
            <person name="Hawkins E.S."/>
            <person name="Hirani K."/>
            <person name="Hogues M.E."/>
            <person name="Hollins B."/>
            <person name="Hsiao C.-H."/>
            <person name="Jabil R."/>
            <person name="James M.L."/>
            <person name="Jhangiani S.N."/>
            <person name="Johnson B."/>
            <person name="Johnson Q."/>
            <person name="Joshi V."/>
            <person name="Kalu J.B."/>
            <person name="Kam C."/>
            <person name="Kashfia A."/>
            <person name="Keebler J."/>
            <person name="Kisamo H."/>
            <person name="Kovar C.L."/>
            <person name="Lago L.A."/>
            <person name="Lai C.-Y."/>
            <person name="Laidlaw J."/>
            <person name="Lara F."/>
            <person name="Le T.-K."/>
            <person name="Lee S.L."/>
            <person name="Legall F.H."/>
            <person name="Lemon S.J."/>
            <person name="Lewis L.R."/>
            <person name="Li B."/>
            <person name="Liu Y."/>
            <person name="Liu Y.-S."/>
            <person name="Lopez J."/>
            <person name="Lozado R.J."/>
            <person name="Lu J."/>
            <person name="Madu R.C."/>
            <person name="Maheshwari M."/>
            <person name="Maheshwari R."/>
            <person name="Malloy K."/>
            <person name="Martinez E."/>
            <person name="Mathew T."/>
            <person name="Mercado I.C."/>
            <person name="Mercado C."/>
            <person name="Meyer B."/>
            <person name="Montgomery K."/>
            <person name="Morgan M.B."/>
            <person name="Munidasa M."/>
            <person name="Nazareth L.V."/>
            <person name="Nelson J."/>
            <person name="Ng B.M."/>
            <person name="Nguyen N.B."/>
            <person name="Nguyen P.Q."/>
            <person name="Nguyen T."/>
            <person name="Obregon M."/>
            <person name="Okwuonu G.O."/>
            <person name="Onwere C.G."/>
            <person name="Orozco G."/>
            <person name="Parra A."/>
            <person name="Patel S."/>
            <person name="Patil S."/>
            <person name="Perez A."/>
            <person name="Perez Y."/>
            <person name="Pham C."/>
            <person name="Primus E.L."/>
            <person name="Pu L.-L."/>
            <person name="Puazo M."/>
            <person name="Qin X."/>
            <person name="Quiroz J.B."/>
            <person name="Reese J."/>
            <person name="Richards S."/>
            <person name="Rives C.M."/>
            <person name="Robberts R."/>
            <person name="Ruiz S.J."/>
            <person name="Ruiz M.J."/>
            <person name="Santibanez J."/>
            <person name="Schneider B.W."/>
            <person name="Sisson I."/>
            <person name="Smith M."/>
            <person name="Sodergren E."/>
            <person name="Song X.-Z."/>
            <person name="Song B.B."/>
            <person name="Summersgill H."/>
            <person name="Thelus R."/>
            <person name="Thornton R.D."/>
            <person name="Trejos Z.Y."/>
            <person name="Usmani K."/>
            <person name="Vattathil S."/>
            <person name="Villasana D."/>
            <person name="Walker D.L."/>
            <person name="Wang S."/>
            <person name="Wang K."/>
            <person name="White C.S."/>
            <person name="Williams A.C."/>
            <person name="Williamson J."/>
            <person name="Wilson K."/>
            <person name="Woghiren I.O."/>
            <person name="Woodworth J.R."/>
            <person name="Worley K.C."/>
            <person name="Wright R.A."/>
            <person name="Wu W."/>
            <person name="Young L."/>
            <person name="Zhang L."/>
            <person name="Zhang J."/>
            <person name="Zhu Y."/>
            <person name="Muzny D.M."/>
            <person name="Weinstock G."/>
            <person name="Gibbs R.A."/>
        </authorList>
    </citation>
    <scope>NUCLEOTIDE SEQUENCE [LARGE SCALE GENOMIC DNA]</scope>
    <source>
        <strain evidence="11">LSR1</strain>
    </source>
</reference>
<dbReference type="FunFam" id="2.60.120.830:FF:000001">
    <property type="entry name" value="A disintegrin and metalloproteinase with thrombospondin motifs 1"/>
    <property type="match status" value="1"/>
</dbReference>
<dbReference type="PANTHER" id="PTHR13723">
    <property type="entry name" value="ADAMTS A DISINTEGRIN AND METALLOPROTEASE WITH THROMBOSPONDIN MOTIFS PROTEASE"/>
    <property type="match status" value="1"/>
</dbReference>
<dbReference type="Pfam" id="PF19236">
    <property type="entry name" value="ADAMTS_CR_3"/>
    <property type="match status" value="1"/>
</dbReference>
<name>A0A8R2D3W8_ACYPI</name>
<evidence type="ECO:0000259" key="9">
    <source>
        <dbReference type="PROSITE" id="PS50900"/>
    </source>
</evidence>
<dbReference type="GO" id="GO:0006508">
    <property type="term" value="P:proteolysis"/>
    <property type="evidence" value="ECO:0007669"/>
    <property type="project" value="TreeGrafter"/>
</dbReference>
<dbReference type="InterPro" id="IPR045371">
    <property type="entry name" value="ADAMTS_CR_3"/>
</dbReference>
<dbReference type="SUPFAM" id="SSF82895">
    <property type="entry name" value="TSP-1 type 1 repeat"/>
    <property type="match status" value="7"/>
</dbReference>
<comment type="subcellular location">
    <subcellularLocation>
        <location evidence="1">Secreted</location>
    </subcellularLocation>
</comment>
<dbReference type="GO" id="GO:0030198">
    <property type="term" value="P:extracellular matrix organization"/>
    <property type="evidence" value="ECO:0007669"/>
    <property type="project" value="InterPro"/>
</dbReference>
<dbReference type="InterPro" id="IPR050439">
    <property type="entry name" value="ADAMTS_ADAMTS-like"/>
</dbReference>
<dbReference type="GO" id="GO:0005576">
    <property type="term" value="C:extracellular region"/>
    <property type="evidence" value="ECO:0007669"/>
    <property type="project" value="UniProtKB-SubCell"/>
</dbReference>
<organism evidence="10 11">
    <name type="scientific">Acyrthosiphon pisum</name>
    <name type="common">Pea aphid</name>
    <dbReference type="NCBI Taxonomy" id="7029"/>
    <lineage>
        <taxon>Eukaryota</taxon>
        <taxon>Metazoa</taxon>
        <taxon>Ecdysozoa</taxon>
        <taxon>Arthropoda</taxon>
        <taxon>Hexapoda</taxon>
        <taxon>Insecta</taxon>
        <taxon>Pterygota</taxon>
        <taxon>Neoptera</taxon>
        <taxon>Paraneoptera</taxon>
        <taxon>Hemiptera</taxon>
        <taxon>Sternorrhyncha</taxon>
        <taxon>Aphidomorpha</taxon>
        <taxon>Aphidoidea</taxon>
        <taxon>Aphididae</taxon>
        <taxon>Macrosiphini</taxon>
        <taxon>Acyrthosiphon</taxon>
    </lineage>
</organism>
<protein>
    <recommendedName>
        <fullName evidence="9">PLAC domain-containing protein</fullName>
    </recommendedName>
</protein>
<dbReference type="Gene3D" id="2.60.120.830">
    <property type="match status" value="1"/>
</dbReference>
<dbReference type="SMART" id="SM00209">
    <property type="entry name" value="TSP1"/>
    <property type="match status" value="7"/>
</dbReference>